<dbReference type="AlphaFoldDB" id="A0A8S0TQZ5"/>
<reference evidence="1 2" key="1">
    <citation type="submission" date="2019-12" db="EMBL/GenBank/DDBJ databases">
        <authorList>
            <person name="Alioto T."/>
            <person name="Alioto T."/>
            <person name="Gomez Garrido J."/>
        </authorList>
    </citation>
    <scope>NUCLEOTIDE SEQUENCE [LARGE SCALE GENOMIC DNA]</scope>
</reference>
<sequence length="147" mass="16260">MYKGGVENSAIISKNKVINYSYHTIQQNKRDDACRHACSTYACSSIGRNSILDGRGVWRGTQPELAALKTDLNCSVTGNNVAGRGKRKQKKVVGAASWPVGGRDTAVSRWKPLRERDWEVAHHEAARLGTEENGVEQKKLVHKSHCC</sequence>
<comment type="caution">
    <text evidence="1">The sequence shown here is derived from an EMBL/GenBank/DDBJ whole genome shotgun (WGS) entry which is preliminary data.</text>
</comment>
<keyword evidence="2" id="KW-1185">Reference proteome</keyword>
<protein>
    <submittedName>
        <fullName evidence="1">Uncharacterized protein</fullName>
    </submittedName>
</protein>
<evidence type="ECO:0000313" key="1">
    <source>
        <dbReference type="EMBL" id="CAA3007511.1"/>
    </source>
</evidence>
<proteinExistence type="predicted"/>
<evidence type="ECO:0000313" key="2">
    <source>
        <dbReference type="Proteomes" id="UP000594638"/>
    </source>
</evidence>
<accession>A0A8S0TQZ5</accession>
<gene>
    <name evidence="1" type="ORF">OLEA9_A102419</name>
</gene>
<dbReference type="Proteomes" id="UP000594638">
    <property type="component" value="Unassembled WGS sequence"/>
</dbReference>
<name>A0A8S0TQZ5_OLEEU</name>
<dbReference type="Gramene" id="OE9A102419T1">
    <property type="protein sequence ID" value="OE9A102419C1"/>
    <property type="gene ID" value="OE9A102419"/>
</dbReference>
<dbReference type="EMBL" id="CACTIH010007276">
    <property type="protein sequence ID" value="CAA3007511.1"/>
    <property type="molecule type" value="Genomic_DNA"/>
</dbReference>
<organism evidence="1 2">
    <name type="scientific">Olea europaea subsp. europaea</name>
    <dbReference type="NCBI Taxonomy" id="158383"/>
    <lineage>
        <taxon>Eukaryota</taxon>
        <taxon>Viridiplantae</taxon>
        <taxon>Streptophyta</taxon>
        <taxon>Embryophyta</taxon>
        <taxon>Tracheophyta</taxon>
        <taxon>Spermatophyta</taxon>
        <taxon>Magnoliopsida</taxon>
        <taxon>eudicotyledons</taxon>
        <taxon>Gunneridae</taxon>
        <taxon>Pentapetalae</taxon>
        <taxon>asterids</taxon>
        <taxon>lamiids</taxon>
        <taxon>Lamiales</taxon>
        <taxon>Oleaceae</taxon>
        <taxon>Oleeae</taxon>
        <taxon>Olea</taxon>
    </lineage>
</organism>